<protein>
    <submittedName>
        <fullName evidence="7">Protein RER1</fullName>
    </submittedName>
</protein>
<comment type="similarity">
    <text evidence="2">Belongs to the RER1 family.</text>
</comment>
<evidence type="ECO:0000256" key="2">
    <source>
        <dbReference type="ARBA" id="ARBA00006070"/>
    </source>
</evidence>
<keyword evidence="5 6" id="KW-0472">Membrane</keyword>
<dbReference type="AlphaFoldDB" id="A0AAD9PRW9"/>
<accession>A0AAD9PRW9</accession>
<dbReference type="GO" id="GO:0006621">
    <property type="term" value="P:protein retention in ER lumen"/>
    <property type="evidence" value="ECO:0007669"/>
    <property type="project" value="TreeGrafter"/>
</dbReference>
<reference evidence="7" key="2">
    <citation type="journal article" date="2023" name="Science">
        <title>Genomic signatures of disease resistance in endangered staghorn corals.</title>
        <authorList>
            <person name="Vollmer S.V."/>
            <person name="Selwyn J.D."/>
            <person name="Despard B.A."/>
            <person name="Roesel C.L."/>
        </authorList>
    </citation>
    <scope>NUCLEOTIDE SEQUENCE</scope>
    <source>
        <strain evidence="7">K2</strain>
    </source>
</reference>
<proteinExistence type="inferred from homology"/>
<dbReference type="PANTHER" id="PTHR10743:SF0">
    <property type="entry name" value="PROTEIN RER1"/>
    <property type="match status" value="1"/>
</dbReference>
<organism evidence="7 8">
    <name type="scientific">Acropora cervicornis</name>
    <name type="common">Staghorn coral</name>
    <dbReference type="NCBI Taxonomy" id="6130"/>
    <lineage>
        <taxon>Eukaryota</taxon>
        <taxon>Metazoa</taxon>
        <taxon>Cnidaria</taxon>
        <taxon>Anthozoa</taxon>
        <taxon>Hexacorallia</taxon>
        <taxon>Scleractinia</taxon>
        <taxon>Astrocoeniina</taxon>
        <taxon>Acroporidae</taxon>
        <taxon>Acropora</taxon>
    </lineage>
</organism>
<comment type="caution">
    <text evidence="7">The sequence shown here is derived from an EMBL/GenBank/DDBJ whole genome shotgun (WGS) entry which is preliminary data.</text>
</comment>
<feature type="non-terminal residue" evidence="7">
    <location>
        <position position="130"/>
    </location>
</feature>
<gene>
    <name evidence="7" type="ORF">P5673_031954</name>
</gene>
<name>A0AAD9PRW9_ACRCE</name>
<dbReference type="GO" id="GO:0000139">
    <property type="term" value="C:Golgi membrane"/>
    <property type="evidence" value="ECO:0007669"/>
    <property type="project" value="TreeGrafter"/>
</dbReference>
<dbReference type="InterPro" id="IPR004932">
    <property type="entry name" value="Rer1"/>
</dbReference>
<feature type="transmembrane region" description="Helical" evidence="6">
    <location>
        <begin position="84"/>
        <end position="100"/>
    </location>
</feature>
<evidence type="ECO:0000313" key="8">
    <source>
        <dbReference type="Proteomes" id="UP001249851"/>
    </source>
</evidence>
<dbReference type="EMBL" id="JARQWQ010000161">
    <property type="protein sequence ID" value="KAK2547935.1"/>
    <property type="molecule type" value="Genomic_DNA"/>
</dbReference>
<dbReference type="PANTHER" id="PTHR10743">
    <property type="entry name" value="PROTEIN RER1"/>
    <property type="match status" value="1"/>
</dbReference>
<dbReference type="GO" id="GO:0006890">
    <property type="term" value="P:retrograde vesicle-mediated transport, Golgi to endoplasmic reticulum"/>
    <property type="evidence" value="ECO:0007669"/>
    <property type="project" value="TreeGrafter"/>
</dbReference>
<reference evidence="7" key="1">
    <citation type="journal article" date="2023" name="G3 (Bethesda)">
        <title>Whole genome assembly and annotation of the endangered Caribbean coral Acropora cervicornis.</title>
        <authorList>
            <person name="Selwyn J.D."/>
            <person name="Vollmer S.V."/>
        </authorList>
    </citation>
    <scope>NUCLEOTIDE SEQUENCE</scope>
    <source>
        <strain evidence="7">K2</strain>
    </source>
</reference>
<dbReference type="GO" id="GO:0005783">
    <property type="term" value="C:endoplasmic reticulum"/>
    <property type="evidence" value="ECO:0007669"/>
    <property type="project" value="GOC"/>
</dbReference>
<dbReference type="Pfam" id="PF03248">
    <property type="entry name" value="Rer1"/>
    <property type="match status" value="2"/>
</dbReference>
<evidence type="ECO:0000256" key="1">
    <source>
        <dbReference type="ARBA" id="ARBA00004141"/>
    </source>
</evidence>
<evidence type="ECO:0000256" key="5">
    <source>
        <dbReference type="ARBA" id="ARBA00023136"/>
    </source>
</evidence>
<dbReference type="Proteomes" id="UP001249851">
    <property type="component" value="Unassembled WGS sequence"/>
</dbReference>
<sequence>RYCINQPTQTSARYQTFLDSTVPHLTPRWITTLVMMFLFMARIFYLQGWYIVTYALGIYQLNLFIAFLTPKIDPALDELGESDIVMYFIVLFIITMKRQIKHMIKYRYLPFTYGKQKYRGKDDSGDVMKS</sequence>
<evidence type="ECO:0000256" key="3">
    <source>
        <dbReference type="ARBA" id="ARBA00022692"/>
    </source>
</evidence>
<comment type="subcellular location">
    <subcellularLocation>
        <location evidence="1">Membrane</location>
        <topology evidence="1">Multi-pass membrane protein</topology>
    </subcellularLocation>
</comment>
<keyword evidence="8" id="KW-1185">Reference proteome</keyword>
<evidence type="ECO:0000256" key="6">
    <source>
        <dbReference type="SAM" id="Phobius"/>
    </source>
</evidence>
<evidence type="ECO:0000313" key="7">
    <source>
        <dbReference type="EMBL" id="KAK2547935.1"/>
    </source>
</evidence>
<keyword evidence="3 6" id="KW-0812">Transmembrane</keyword>
<evidence type="ECO:0000256" key="4">
    <source>
        <dbReference type="ARBA" id="ARBA00022989"/>
    </source>
</evidence>
<keyword evidence="4 6" id="KW-1133">Transmembrane helix</keyword>